<feature type="signal peptide" evidence="2">
    <location>
        <begin position="1"/>
        <end position="24"/>
    </location>
</feature>
<feature type="region of interest" description="Disordered" evidence="1">
    <location>
        <begin position="85"/>
        <end position="112"/>
    </location>
</feature>
<keyword evidence="2" id="KW-0732">Signal</keyword>
<evidence type="ECO:0000256" key="2">
    <source>
        <dbReference type="SAM" id="SignalP"/>
    </source>
</evidence>
<dbReference type="InterPro" id="IPR025711">
    <property type="entry name" value="PepSY"/>
</dbReference>
<gene>
    <name evidence="4" type="ORF">SAMN05421850_10125</name>
</gene>
<dbReference type="Gene3D" id="3.10.450.40">
    <property type="match status" value="1"/>
</dbReference>
<organism evidence="4 5">
    <name type="scientific">Lutimaribacter saemankumensis</name>
    <dbReference type="NCBI Taxonomy" id="490829"/>
    <lineage>
        <taxon>Bacteria</taxon>
        <taxon>Pseudomonadati</taxon>
        <taxon>Pseudomonadota</taxon>
        <taxon>Alphaproteobacteria</taxon>
        <taxon>Rhodobacterales</taxon>
        <taxon>Roseobacteraceae</taxon>
        <taxon>Lutimaribacter</taxon>
    </lineage>
</organism>
<dbReference type="OrthoDB" id="7365433at2"/>
<feature type="domain" description="PepSY" evidence="3">
    <location>
        <begin position="9"/>
        <end position="88"/>
    </location>
</feature>
<dbReference type="Proteomes" id="UP000199340">
    <property type="component" value="Unassembled WGS sequence"/>
</dbReference>
<dbReference type="STRING" id="490829.SAMN05421850_10125"/>
<dbReference type="RefSeq" id="WP_090025200.1">
    <property type="nucleotide sequence ID" value="NZ_FNEB01000001.1"/>
</dbReference>
<dbReference type="AlphaFoldDB" id="A0A1G8GCR4"/>
<dbReference type="Pfam" id="PF13670">
    <property type="entry name" value="PepSY_2"/>
    <property type="match status" value="1"/>
</dbReference>
<name>A0A1G8GCR4_9RHOB</name>
<proteinExistence type="predicted"/>
<keyword evidence="5" id="KW-1185">Reference proteome</keyword>
<evidence type="ECO:0000313" key="4">
    <source>
        <dbReference type="EMBL" id="SDH92202.1"/>
    </source>
</evidence>
<evidence type="ECO:0000313" key="5">
    <source>
        <dbReference type="Proteomes" id="UP000199340"/>
    </source>
</evidence>
<accession>A0A1G8GCR4</accession>
<sequence>MKRTILFTASLAAAVGLFALGANAQQQGAQAQQQQQRMSVAQIATMLEEQGYTVVEVELERGRYDVEMIDSKGMRVEAYLDPATGAVLPYRDDDDDYRNKRDDDDRGERDDD</sequence>
<feature type="compositionally biased region" description="Basic and acidic residues" evidence="1">
    <location>
        <begin position="97"/>
        <end position="112"/>
    </location>
</feature>
<evidence type="ECO:0000256" key="1">
    <source>
        <dbReference type="SAM" id="MobiDB-lite"/>
    </source>
</evidence>
<protein>
    <submittedName>
        <fullName evidence="4">Peptidase propeptide and YPEB domain-containing protein</fullName>
    </submittedName>
</protein>
<dbReference type="EMBL" id="FNEB01000001">
    <property type="protein sequence ID" value="SDH92202.1"/>
    <property type="molecule type" value="Genomic_DNA"/>
</dbReference>
<feature type="chain" id="PRO_5011523595" evidence="2">
    <location>
        <begin position="25"/>
        <end position="112"/>
    </location>
</feature>
<reference evidence="4 5" key="1">
    <citation type="submission" date="2016-10" db="EMBL/GenBank/DDBJ databases">
        <authorList>
            <person name="de Groot N.N."/>
        </authorList>
    </citation>
    <scope>NUCLEOTIDE SEQUENCE [LARGE SCALE GENOMIC DNA]</scope>
    <source>
        <strain evidence="4 5">DSM 28010</strain>
    </source>
</reference>
<evidence type="ECO:0000259" key="3">
    <source>
        <dbReference type="Pfam" id="PF13670"/>
    </source>
</evidence>